<dbReference type="PROSITE" id="PS51257">
    <property type="entry name" value="PROKAR_LIPOPROTEIN"/>
    <property type="match status" value="1"/>
</dbReference>
<dbReference type="Gene3D" id="3.10.105.10">
    <property type="entry name" value="Dipeptide-binding Protein, Domain 3"/>
    <property type="match status" value="1"/>
</dbReference>
<dbReference type="CDD" id="cd08514">
    <property type="entry name" value="PBP2_AppA_like"/>
    <property type="match status" value="1"/>
</dbReference>
<dbReference type="OrthoDB" id="9772924at2"/>
<dbReference type="STRING" id="596152.DesU5LDRAFT_3718"/>
<dbReference type="Pfam" id="PF00496">
    <property type="entry name" value="SBP_bac_5"/>
    <property type="match status" value="1"/>
</dbReference>
<dbReference type="Gene3D" id="3.90.76.10">
    <property type="entry name" value="Dipeptide-binding Protein, Domain 1"/>
    <property type="match status" value="1"/>
</dbReference>
<dbReference type="HOGENOM" id="CLU_017028_8_6_7"/>
<dbReference type="InterPro" id="IPR000914">
    <property type="entry name" value="SBP_5_dom"/>
</dbReference>
<dbReference type="PIRSF" id="PIRSF002741">
    <property type="entry name" value="MppA"/>
    <property type="match status" value="1"/>
</dbReference>
<reference evidence="5" key="1">
    <citation type="submission" date="2011-11" db="EMBL/GenBank/DDBJ databases">
        <title>Improved High-Quality Draft sequence of Desulfovibrio sp. U5L.</title>
        <authorList>
            <consortium name="US DOE Joint Genome Institute"/>
            <person name="Lucas S."/>
            <person name="Han J."/>
            <person name="Lapidus A."/>
            <person name="Cheng J.-F."/>
            <person name="Goodwin L."/>
            <person name="Pitluck S."/>
            <person name="Peters L."/>
            <person name="Ovchinnikova G."/>
            <person name="Held B."/>
            <person name="Detter J.C."/>
            <person name="Han C."/>
            <person name="Tapia R."/>
            <person name="Land M."/>
            <person name="Hauser L."/>
            <person name="Kyrpides N."/>
            <person name="Ivanova N."/>
            <person name="Pagani I."/>
            <person name="Gabster J."/>
            <person name="Walker C."/>
            <person name="Stolyar S."/>
            <person name="Stahl D."/>
            <person name="Arkin A."/>
            <person name="Dehal P."/>
            <person name="Hazen T."/>
            <person name="Woyke T."/>
        </authorList>
    </citation>
    <scope>NUCLEOTIDE SEQUENCE [LARGE SCALE GENOMIC DNA]</scope>
    <source>
        <strain evidence="5">U5L</strain>
    </source>
</reference>
<dbReference type="InterPro" id="IPR030678">
    <property type="entry name" value="Peptide/Ni-bd"/>
</dbReference>
<dbReference type="PANTHER" id="PTHR30290:SF38">
    <property type="entry name" value="D,D-DIPEPTIDE-BINDING PERIPLASMIC PROTEIN DDPA-RELATED"/>
    <property type="match status" value="1"/>
</dbReference>
<comment type="similarity">
    <text evidence="1">Belongs to the bacterial solute-binding protein 5 family.</text>
</comment>
<proteinExistence type="inferred from homology"/>
<evidence type="ECO:0000256" key="1">
    <source>
        <dbReference type="ARBA" id="ARBA00005695"/>
    </source>
</evidence>
<dbReference type="eggNOG" id="COG0747">
    <property type="taxonomic scope" value="Bacteria"/>
</dbReference>
<evidence type="ECO:0000256" key="2">
    <source>
        <dbReference type="ARBA" id="ARBA00022448"/>
    </source>
</evidence>
<feature type="domain" description="Solute-binding protein family 5" evidence="4">
    <location>
        <begin position="100"/>
        <end position="455"/>
    </location>
</feature>
<dbReference type="GO" id="GO:0015833">
    <property type="term" value="P:peptide transport"/>
    <property type="evidence" value="ECO:0007669"/>
    <property type="project" value="TreeGrafter"/>
</dbReference>
<dbReference type="SUPFAM" id="SSF53850">
    <property type="entry name" value="Periplasmic binding protein-like II"/>
    <property type="match status" value="1"/>
</dbReference>
<dbReference type="PANTHER" id="PTHR30290">
    <property type="entry name" value="PERIPLASMIC BINDING COMPONENT OF ABC TRANSPORTER"/>
    <property type="match status" value="1"/>
</dbReference>
<gene>
    <name evidence="5" type="ORF">DesU5LDRAFT_3718</name>
</gene>
<dbReference type="GO" id="GO:1904680">
    <property type="term" value="F:peptide transmembrane transporter activity"/>
    <property type="evidence" value="ECO:0007669"/>
    <property type="project" value="TreeGrafter"/>
</dbReference>
<keyword evidence="3" id="KW-0732">Signal</keyword>
<dbReference type="Gene3D" id="3.40.190.10">
    <property type="entry name" value="Periplasmic binding protein-like II"/>
    <property type="match status" value="1"/>
</dbReference>
<organism evidence="5">
    <name type="scientific">Desulfovibrio sp. U5L</name>
    <dbReference type="NCBI Taxonomy" id="596152"/>
    <lineage>
        <taxon>Bacteria</taxon>
        <taxon>Pseudomonadati</taxon>
        <taxon>Thermodesulfobacteriota</taxon>
        <taxon>Desulfovibrionia</taxon>
        <taxon>Desulfovibrionales</taxon>
        <taxon>Desulfovibrionaceae</taxon>
        <taxon>Desulfovibrio</taxon>
    </lineage>
</organism>
<evidence type="ECO:0000256" key="3">
    <source>
        <dbReference type="ARBA" id="ARBA00022729"/>
    </source>
</evidence>
<evidence type="ECO:0000259" key="4">
    <source>
        <dbReference type="Pfam" id="PF00496"/>
    </source>
</evidence>
<evidence type="ECO:0000313" key="5">
    <source>
        <dbReference type="EMBL" id="EIG55337.1"/>
    </source>
</evidence>
<dbReference type="GO" id="GO:0030288">
    <property type="term" value="C:outer membrane-bounded periplasmic space"/>
    <property type="evidence" value="ECO:0007669"/>
    <property type="project" value="UniProtKB-ARBA"/>
</dbReference>
<dbReference type="EMBL" id="JH600068">
    <property type="protein sequence ID" value="EIG55337.1"/>
    <property type="molecule type" value="Genomic_DNA"/>
</dbReference>
<accession>I2Q6D1</accession>
<name>I2Q6D1_9BACT</name>
<dbReference type="AlphaFoldDB" id="I2Q6D1"/>
<sequence>MRSVRATIYGLGLLVLVLGGCKGEPAPAPKANAATPAAGTQAAPPAGEPVAGGRIVMATIGEPSNLIPPLASDSASHEVADLLYVSPLRYDKDIQLECMAAERYEVEDGGKLLKFWLRPGIRWTDGVELTAEDVEFTYRLMIDPKTPTAYAEDYKAVERFTVTGKYSFEVRYAEPFARSLVTWAGSILPRHLLEGQDLMNTKYAREPIGAGPYKLVAWEPGRRLVLDVNTDYFEGRPYIDQVVYRIIPDTATMFLELKAGGIDMMGLTPQQYLYQTKGSSWEADWRKFKYLSFAYTYLGYNLKSPFFSDVRVRQALAHAVNKDDIVKGALLGLGLPTIGPYKPGTWMYDTDIKDYAFDPALAKKLLAEAGWQDRNGDGVLEDPSGRPFRFTILTNQGNDQRVKAATIIQSQFAAIGVMVEIRTVEWASFIKEFVDKGNFDALVLGWTISQDPDVYDVWHGSRAVPGGLNFVGYKNPEADALLERGRRTVDQAERKKIYDAFQEILHRDQPYLFLFAPYSLPILSSRFQDVAVAPAGITYNFTKWWIPRDKQTFRLEQ</sequence>
<dbReference type="FunFam" id="3.10.105.10:FF:000006">
    <property type="entry name" value="Peptide ABC transporter substrate-binding protein"/>
    <property type="match status" value="1"/>
</dbReference>
<dbReference type="GO" id="GO:0043190">
    <property type="term" value="C:ATP-binding cassette (ABC) transporter complex"/>
    <property type="evidence" value="ECO:0007669"/>
    <property type="project" value="InterPro"/>
</dbReference>
<keyword evidence="2" id="KW-0813">Transport</keyword>
<dbReference type="InterPro" id="IPR039424">
    <property type="entry name" value="SBP_5"/>
</dbReference>
<protein>
    <submittedName>
        <fullName evidence="5">ABC-type dipeptide transport system, periplasmic component</fullName>
    </submittedName>
</protein>